<organism evidence="1">
    <name type="scientific">Brassica napus</name>
    <name type="common">Rape</name>
    <dbReference type="NCBI Taxonomy" id="3708"/>
    <lineage>
        <taxon>Eukaryota</taxon>
        <taxon>Viridiplantae</taxon>
        <taxon>Streptophyta</taxon>
        <taxon>Embryophyta</taxon>
        <taxon>Tracheophyta</taxon>
        <taxon>Spermatophyta</taxon>
        <taxon>Magnoliopsida</taxon>
        <taxon>eudicotyledons</taxon>
        <taxon>Gunneridae</taxon>
        <taxon>Pentapetalae</taxon>
        <taxon>rosids</taxon>
        <taxon>malvids</taxon>
        <taxon>Brassicales</taxon>
        <taxon>Brassicaceae</taxon>
        <taxon>Brassiceae</taxon>
        <taxon>Brassica</taxon>
    </lineage>
</organism>
<feature type="non-terminal residue" evidence="1">
    <location>
        <position position="75"/>
    </location>
</feature>
<proteinExistence type="predicted"/>
<protein>
    <submittedName>
        <fullName evidence="1">(rape) hypothetical protein</fullName>
    </submittedName>
</protein>
<dbReference type="EMBL" id="HG994367">
    <property type="protein sequence ID" value="CAF1708052.1"/>
    <property type="molecule type" value="Genomic_DNA"/>
</dbReference>
<evidence type="ECO:0000313" key="1">
    <source>
        <dbReference type="EMBL" id="CAF1708052.1"/>
    </source>
</evidence>
<accession>A0A816IFP4</accession>
<gene>
    <name evidence="1" type="ORF">DARMORV10_C03P66730.1</name>
</gene>
<name>A0A816IFP4_BRANA</name>
<sequence>LPKNTLIFLPIQSPTKIPTNHQSIAAGKKPKTTFSSPFSMLGSSSSLHHHYYYSWKQKSLGFFVPKGAKDTSHRF</sequence>
<dbReference type="AlphaFoldDB" id="A0A816IFP4"/>
<dbReference type="Proteomes" id="UP001295469">
    <property type="component" value="Chromosome C03"/>
</dbReference>
<reference evidence="1" key="1">
    <citation type="submission" date="2021-01" db="EMBL/GenBank/DDBJ databases">
        <authorList>
            <consortium name="Genoscope - CEA"/>
            <person name="William W."/>
        </authorList>
    </citation>
    <scope>NUCLEOTIDE SEQUENCE</scope>
</reference>